<gene>
    <name evidence="1" type="ORF">DILT_LOCUS5208</name>
</gene>
<name>A0A3P7LBY2_DIBLA</name>
<dbReference type="AlphaFoldDB" id="A0A3P7LBY2"/>
<proteinExistence type="predicted"/>
<evidence type="ECO:0000313" key="2">
    <source>
        <dbReference type="Proteomes" id="UP000281553"/>
    </source>
</evidence>
<keyword evidence="2" id="KW-1185">Reference proteome</keyword>
<sequence length="102" mass="11554">MGVLTGPSQYMKEKQHGREAEAQLEYQNLHRPWSVFGQMPAISSTAYHSNPKDPQSTMEHTDPQALAALIQQQLDVINGEIQLIQVLLLRLFPLRIEADTML</sequence>
<dbReference type="Proteomes" id="UP000281553">
    <property type="component" value="Unassembled WGS sequence"/>
</dbReference>
<organism evidence="1 2">
    <name type="scientific">Dibothriocephalus latus</name>
    <name type="common">Fish tapeworm</name>
    <name type="synonym">Diphyllobothrium latum</name>
    <dbReference type="NCBI Taxonomy" id="60516"/>
    <lineage>
        <taxon>Eukaryota</taxon>
        <taxon>Metazoa</taxon>
        <taxon>Spiralia</taxon>
        <taxon>Lophotrochozoa</taxon>
        <taxon>Platyhelminthes</taxon>
        <taxon>Cestoda</taxon>
        <taxon>Eucestoda</taxon>
        <taxon>Diphyllobothriidea</taxon>
        <taxon>Diphyllobothriidae</taxon>
        <taxon>Dibothriocephalus</taxon>
    </lineage>
</organism>
<dbReference type="EMBL" id="UYRU01046921">
    <property type="protein sequence ID" value="VDN09377.1"/>
    <property type="molecule type" value="Genomic_DNA"/>
</dbReference>
<reference evidence="1 2" key="1">
    <citation type="submission" date="2018-11" db="EMBL/GenBank/DDBJ databases">
        <authorList>
            <consortium name="Pathogen Informatics"/>
        </authorList>
    </citation>
    <scope>NUCLEOTIDE SEQUENCE [LARGE SCALE GENOMIC DNA]</scope>
</reference>
<accession>A0A3P7LBY2</accession>
<dbReference type="OrthoDB" id="10614080at2759"/>
<evidence type="ECO:0000313" key="1">
    <source>
        <dbReference type="EMBL" id="VDN09377.1"/>
    </source>
</evidence>
<protein>
    <submittedName>
        <fullName evidence="1">Uncharacterized protein</fullName>
    </submittedName>
</protein>